<dbReference type="Proteomes" id="UP000035514">
    <property type="component" value="Unassembled WGS sequence"/>
</dbReference>
<evidence type="ECO:0000256" key="1">
    <source>
        <dbReference type="SAM" id="MobiDB-lite"/>
    </source>
</evidence>
<feature type="chain" id="PRO_5002578264" description="DUF1104 domain-containing protein" evidence="2">
    <location>
        <begin position="18"/>
        <end position="82"/>
    </location>
</feature>
<dbReference type="Pfam" id="PF06518">
    <property type="entry name" value="DUF1104"/>
    <property type="match status" value="1"/>
</dbReference>
<evidence type="ECO:0000313" key="3">
    <source>
        <dbReference type="EMBL" id="KLD98281.1"/>
    </source>
</evidence>
<dbReference type="InterPro" id="IPR038310">
    <property type="entry name" value="DUF1104_sf"/>
</dbReference>
<feature type="region of interest" description="Disordered" evidence="1">
    <location>
        <begin position="63"/>
        <end position="82"/>
    </location>
</feature>
<evidence type="ECO:0000256" key="2">
    <source>
        <dbReference type="SAM" id="SignalP"/>
    </source>
</evidence>
<reference evidence="3 4" key="1">
    <citation type="submission" date="2014-01" db="EMBL/GenBank/DDBJ databases">
        <title>Development of a Comparative Genomic Fingerprinting Assay for High Resolution Genotyping of Arcobacter butzleri.</title>
        <authorList>
            <person name="Webb A.L."/>
            <person name="Inglis G.D."/>
            <person name="Kruczkiewicz P."/>
            <person name="Selinger L.B."/>
            <person name="Taboada E.N."/>
        </authorList>
    </citation>
    <scope>NUCLEOTIDE SEQUENCE [LARGE SCALE GENOMIC DNA]</scope>
    <source>
        <strain evidence="3 4">L348</strain>
    </source>
</reference>
<dbReference type="Gene3D" id="1.20.120.1430">
    <property type="entry name" value="HP0721 helical bundle"/>
    <property type="match status" value="1"/>
</dbReference>
<keyword evidence="2" id="KW-0732">Signal</keyword>
<gene>
    <name evidence="3" type="ORF">AA20_09040</name>
</gene>
<name>A0A0G9JVH5_9BACT</name>
<sequence>MKKIFLMGLLVAGFAFAKENYSEMSTQELIEIIGFVDEKDKSAFLKELDFRIPKMTVNEKTQYEKRLNEDKNPKEKQIEDEE</sequence>
<evidence type="ECO:0008006" key="5">
    <source>
        <dbReference type="Google" id="ProtNLM"/>
    </source>
</evidence>
<dbReference type="RefSeq" id="WP_014468711.1">
    <property type="nucleotide sequence ID" value="NZ_JAIQ01000128.1"/>
</dbReference>
<protein>
    <recommendedName>
        <fullName evidence="5">DUF1104 domain-containing protein</fullName>
    </recommendedName>
</protein>
<proteinExistence type="predicted"/>
<dbReference type="AlphaFoldDB" id="A0A0G9JVH5"/>
<feature type="signal peptide" evidence="2">
    <location>
        <begin position="1"/>
        <end position="17"/>
    </location>
</feature>
<comment type="caution">
    <text evidence="3">The sequence shown here is derived from an EMBL/GenBank/DDBJ whole genome shotgun (WGS) entry which is preliminary data.</text>
</comment>
<organism evidence="3 4">
    <name type="scientific">Aliarcobacter butzleri L348</name>
    <dbReference type="NCBI Taxonomy" id="1447256"/>
    <lineage>
        <taxon>Bacteria</taxon>
        <taxon>Pseudomonadati</taxon>
        <taxon>Campylobacterota</taxon>
        <taxon>Epsilonproteobacteria</taxon>
        <taxon>Campylobacterales</taxon>
        <taxon>Arcobacteraceae</taxon>
        <taxon>Aliarcobacter</taxon>
    </lineage>
</organism>
<dbReference type="EMBL" id="JAIQ01000128">
    <property type="protein sequence ID" value="KLD98281.1"/>
    <property type="molecule type" value="Genomic_DNA"/>
</dbReference>
<evidence type="ECO:0000313" key="4">
    <source>
        <dbReference type="Proteomes" id="UP000035514"/>
    </source>
</evidence>
<dbReference type="PATRIC" id="fig|1447256.3.peg.1767"/>
<dbReference type="InterPro" id="IPR009488">
    <property type="entry name" value="DUF1104"/>
</dbReference>
<accession>A0A0G9JVH5</accession>